<feature type="compositionally biased region" description="Basic residues" evidence="15">
    <location>
        <begin position="1059"/>
        <end position="1071"/>
    </location>
</feature>
<feature type="compositionally biased region" description="Basic residues" evidence="15">
    <location>
        <begin position="877"/>
        <end position="886"/>
    </location>
</feature>
<feature type="compositionally biased region" description="Basic and acidic residues" evidence="15">
    <location>
        <begin position="121"/>
        <end position="145"/>
    </location>
</feature>
<evidence type="ECO:0000256" key="9">
    <source>
        <dbReference type="ARBA" id="ARBA00022833"/>
    </source>
</evidence>
<feature type="compositionally biased region" description="Basic and acidic residues" evidence="15">
    <location>
        <begin position="820"/>
        <end position="830"/>
    </location>
</feature>
<evidence type="ECO:0000256" key="11">
    <source>
        <dbReference type="ARBA" id="ARBA00023054"/>
    </source>
</evidence>
<keyword evidence="11" id="KW-0175">Coiled coil</keyword>
<evidence type="ECO:0000256" key="4">
    <source>
        <dbReference type="ARBA" id="ARBA00022664"/>
    </source>
</evidence>
<feature type="region of interest" description="Disordered" evidence="15">
    <location>
        <begin position="947"/>
        <end position="1071"/>
    </location>
</feature>
<evidence type="ECO:0000256" key="3">
    <source>
        <dbReference type="ARBA" id="ARBA00022552"/>
    </source>
</evidence>
<dbReference type="GO" id="GO:0010587">
    <property type="term" value="P:miRNA catabolic process"/>
    <property type="evidence" value="ECO:0007669"/>
    <property type="project" value="UniProtKB-ARBA"/>
</dbReference>
<dbReference type="SUPFAM" id="SSF57756">
    <property type="entry name" value="Retrovirus zinc finger-like domains"/>
    <property type="match status" value="1"/>
</dbReference>
<keyword evidence="9" id="KW-0862">Zinc</keyword>
<proteinExistence type="inferred from homology"/>
<feature type="domain" description="CCHC-type" evidence="16">
    <location>
        <begin position="262"/>
        <end position="276"/>
    </location>
</feature>
<dbReference type="Proteomes" id="UP000242715">
    <property type="component" value="Unassembled WGS sequence"/>
</dbReference>
<comment type="function">
    <text evidence="13">Possesses 5'-&gt;3' exoribonuclease activity. Acts as an endogenous post-transcriptional gene silencing (PTGS) suppressor.</text>
</comment>
<dbReference type="PIRSF" id="PIRSF037239">
    <property type="entry name" value="Exonuclease_Xrn2"/>
    <property type="match status" value="1"/>
</dbReference>
<evidence type="ECO:0000256" key="1">
    <source>
        <dbReference type="ARBA" id="ARBA00004123"/>
    </source>
</evidence>
<dbReference type="SMART" id="SM00343">
    <property type="entry name" value="ZnF_C2HC"/>
    <property type="match status" value="1"/>
</dbReference>
<keyword evidence="12" id="KW-0539">Nucleus</keyword>
<dbReference type="Gene3D" id="1.25.40.1050">
    <property type="match status" value="1"/>
</dbReference>
<dbReference type="CDD" id="cd18673">
    <property type="entry name" value="PIN_XRN1-2-like"/>
    <property type="match status" value="1"/>
</dbReference>
<evidence type="ECO:0000256" key="6">
    <source>
        <dbReference type="ARBA" id="ARBA00022723"/>
    </source>
</evidence>
<evidence type="ECO:0000256" key="13">
    <source>
        <dbReference type="PIRNR" id="PIRNR037239"/>
    </source>
</evidence>
<evidence type="ECO:0000256" key="7">
    <source>
        <dbReference type="ARBA" id="ARBA00022771"/>
    </source>
</evidence>
<dbReference type="GO" id="GO:0006397">
    <property type="term" value="P:mRNA processing"/>
    <property type="evidence" value="ECO:0007669"/>
    <property type="project" value="UniProtKB-UniRule"/>
</dbReference>
<dbReference type="EC" id="3.1.13.-" evidence="13"/>
<dbReference type="InterPro" id="IPR036875">
    <property type="entry name" value="Znf_CCHC_sf"/>
</dbReference>
<feature type="region of interest" description="Disordered" evidence="15">
    <location>
        <begin position="820"/>
        <end position="840"/>
    </location>
</feature>
<dbReference type="FunFam" id="3.40.50.12390:FF:000001">
    <property type="entry name" value="5'-3' exoribonuclease"/>
    <property type="match status" value="1"/>
</dbReference>
<dbReference type="GO" id="GO:0000956">
    <property type="term" value="P:nuclear-transcribed mRNA catabolic process"/>
    <property type="evidence" value="ECO:0007669"/>
    <property type="project" value="TreeGrafter"/>
</dbReference>
<feature type="region of interest" description="Disordered" evidence="15">
    <location>
        <begin position="113"/>
        <end position="154"/>
    </location>
</feature>
<dbReference type="OrthoDB" id="372487at2759"/>
<organism evidence="17 18">
    <name type="scientific">Trifolium subterraneum</name>
    <name type="common">Subterranean clover</name>
    <dbReference type="NCBI Taxonomy" id="3900"/>
    <lineage>
        <taxon>Eukaryota</taxon>
        <taxon>Viridiplantae</taxon>
        <taxon>Streptophyta</taxon>
        <taxon>Embryophyta</taxon>
        <taxon>Tracheophyta</taxon>
        <taxon>Spermatophyta</taxon>
        <taxon>Magnoliopsida</taxon>
        <taxon>eudicotyledons</taxon>
        <taxon>Gunneridae</taxon>
        <taxon>Pentapetalae</taxon>
        <taxon>rosids</taxon>
        <taxon>fabids</taxon>
        <taxon>Fabales</taxon>
        <taxon>Fabaceae</taxon>
        <taxon>Papilionoideae</taxon>
        <taxon>50 kb inversion clade</taxon>
        <taxon>NPAAA clade</taxon>
        <taxon>Hologalegina</taxon>
        <taxon>IRL clade</taxon>
        <taxon>Trifolieae</taxon>
        <taxon>Trifolium</taxon>
    </lineage>
</organism>
<feature type="compositionally biased region" description="Polar residues" evidence="15">
    <location>
        <begin position="489"/>
        <end position="498"/>
    </location>
</feature>
<feature type="compositionally biased region" description="Polar residues" evidence="15">
    <location>
        <begin position="1017"/>
        <end position="1034"/>
    </location>
</feature>
<keyword evidence="6" id="KW-0479">Metal-binding</keyword>
<evidence type="ECO:0000256" key="8">
    <source>
        <dbReference type="ARBA" id="ARBA00022801"/>
    </source>
</evidence>
<keyword evidence="3" id="KW-0698">rRNA processing</keyword>
<keyword evidence="4 13" id="KW-0507">mRNA processing</keyword>
<feature type="compositionally biased region" description="Polar residues" evidence="15">
    <location>
        <begin position="856"/>
        <end position="872"/>
    </location>
</feature>
<feature type="region of interest" description="Disordered" evidence="15">
    <location>
        <begin position="483"/>
        <end position="513"/>
    </location>
</feature>
<dbReference type="EMBL" id="DF973343">
    <property type="protein sequence ID" value="GAU26858.1"/>
    <property type="molecule type" value="Genomic_DNA"/>
</dbReference>
<evidence type="ECO:0000256" key="15">
    <source>
        <dbReference type="SAM" id="MobiDB-lite"/>
    </source>
</evidence>
<protein>
    <recommendedName>
        <fullName evidence="13">5'-3' exoribonuclease</fullName>
        <ecNumber evidence="13">3.1.13.-</ecNumber>
    </recommendedName>
</protein>
<dbReference type="PANTHER" id="PTHR12341:SF41">
    <property type="entry name" value="5'-3' EXORIBONUCLEASE 2"/>
    <property type="match status" value="1"/>
</dbReference>
<dbReference type="GO" id="GO:0005634">
    <property type="term" value="C:nucleus"/>
    <property type="evidence" value="ECO:0007669"/>
    <property type="project" value="UniProtKB-SubCell"/>
</dbReference>
<keyword evidence="18" id="KW-1185">Reference proteome</keyword>
<dbReference type="FunFam" id="3.40.50.12390:FF:000003">
    <property type="entry name" value="5'-3' exoribonuclease"/>
    <property type="match status" value="1"/>
</dbReference>
<dbReference type="GO" id="GO:0004534">
    <property type="term" value="F:5'-3' RNA exonuclease activity"/>
    <property type="evidence" value="ECO:0007669"/>
    <property type="project" value="UniProtKB-UniRule"/>
</dbReference>
<accession>A0A2Z6M674</accession>
<dbReference type="PROSITE" id="PS50158">
    <property type="entry name" value="ZF_CCHC"/>
    <property type="match status" value="1"/>
</dbReference>
<dbReference type="PANTHER" id="PTHR12341">
    <property type="entry name" value="5'-&gt;3' EXORIBONUCLEASE"/>
    <property type="match status" value="1"/>
</dbReference>
<dbReference type="GO" id="GO:0003723">
    <property type="term" value="F:RNA binding"/>
    <property type="evidence" value="ECO:0007669"/>
    <property type="project" value="TreeGrafter"/>
</dbReference>
<dbReference type="GO" id="GO:0008270">
    <property type="term" value="F:zinc ion binding"/>
    <property type="evidence" value="ECO:0007669"/>
    <property type="project" value="UniProtKB-KW"/>
</dbReference>
<comment type="similarity">
    <text evidence="2 13">Belongs to the 5'-3' exonuclease family. XRN2/RAT1 subfamily.</text>
</comment>
<name>A0A2Z6M674_TRISU</name>
<evidence type="ECO:0000256" key="14">
    <source>
        <dbReference type="PROSITE-ProRule" id="PRU00047"/>
    </source>
</evidence>
<evidence type="ECO:0000256" key="5">
    <source>
        <dbReference type="ARBA" id="ARBA00022722"/>
    </source>
</evidence>
<feature type="compositionally biased region" description="Low complexity" evidence="15">
    <location>
        <begin position="949"/>
        <end position="960"/>
    </location>
</feature>
<keyword evidence="10 13" id="KW-0269">Exonuclease</keyword>
<dbReference type="InterPro" id="IPR017151">
    <property type="entry name" value="Xrn2/3/4"/>
</dbReference>
<feature type="region of interest" description="Disordered" evidence="15">
    <location>
        <begin position="856"/>
        <end position="903"/>
    </location>
</feature>
<keyword evidence="5 13" id="KW-0540">Nuclease</keyword>
<dbReference type="InterPro" id="IPR027073">
    <property type="entry name" value="5_3_exoribonuclease"/>
</dbReference>
<evidence type="ECO:0000313" key="17">
    <source>
        <dbReference type="EMBL" id="GAU26858.1"/>
    </source>
</evidence>
<dbReference type="GO" id="GO:0006364">
    <property type="term" value="P:rRNA processing"/>
    <property type="evidence" value="ECO:0007669"/>
    <property type="project" value="UniProtKB-KW"/>
</dbReference>
<keyword evidence="8 13" id="KW-0378">Hydrolase</keyword>
<sequence>MGVPAFYRWLAEKYPMVIVDAVEEEAVVIEGVQIPIDLSKPNPNNLEYDNLYLDMNGIIHPCFHPEDRPSPTSFEEVFECMFDYIDRLFNIVRPRKLLFMAIDGVAPRAKMNQQRSRRFRAAKDASDAAAEESRLREEFESEGRKLPPKAESQTFDSNVITPGTEFMAVLSIALQYYVHLRLNNDPGWKNIKVILSDANVPGEGEHKIMSYIRLQRNLEGYDPNTRHCLYGLDADLIMLGLATHEIHFSILREVVFTPGQDKCFVCGQMGHMAAECQGKAKRKTGEFDEKGDAIVVKKPFQFLNIWTLREYLEFEMRIPNAPFEIDFESILDDFIFICFFVGNDFLPHMPTLEIREGAINLLMAVYKKELKEMGGYLTNGSKPNLSRVEHFIQAVGSYEDSIFQKRARQEQAVADLEIATLSVYLVTTPSIQHASIFNCYVRTVERIKRQKSQARRGDDVGPQVQPESLVPVAQFRGSRLASAPAASPFQQSGSTSVRKGNKEVHERPSKVSRLSSGATVAAAIVEAENSLEIDAEDNKEDLKIKLKGILRDKSDMFNSKGGHEDKIKLGEPGWKERYYEEKFSAQTPEELDAIRKDVVLKYTEGLCWVMHYYYEGVCSWQCSHALPEPYRKLMTDPNSPIIDFYPIDFDVDMNGKRYAWQGIAKLPFIDEARLLQEVRKIEDLLTPEEKRRNAIMFEMLFVNSCHPLSACISTLDNKCRNMSNSERADVKEKIDPNERDTCSGGMNGYLSLCGGEPCPPIFRSPIAGMEDIMDNHVICAIYRLPDAHEHITRPPHGVKFPKKIVTIGDLKPEPVLWHEDNGRRYNESGRRNPPGAISGRELGDAAHRLVANSLQVRTDSNRYQHPNGSTMPYNGPRGHRQSHHGHNYGSHPGQNYGSRPGYNYDSRPGYAAMPPPLSAAPPVPYVPYAAAPPVPYGYNQPYSPPVVSPPVVHSPHQHQSNSFPRGDHQNPRSQHYERNNQVNGGNARHFSGNNQNPRFTNTQGSFARQSHHAAGRHSQNVRPFRGSTQWTSPGGNPGGYREYGQHSANHYSLLDRGASRKPRPPPNHNRK</sequence>
<comment type="subcellular location">
    <subcellularLocation>
        <location evidence="1">Nucleus</location>
    </subcellularLocation>
</comment>
<feature type="compositionally biased region" description="Basic and acidic residues" evidence="15">
    <location>
        <begin position="965"/>
        <end position="978"/>
    </location>
</feature>
<dbReference type="InterPro" id="IPR041412">
    <property type="entry name" value="Xrn1_helical"/>
</dbReference>
<evidence type="ECO:0000259" key="16">
    <source>
        <dbReference type="PROSITE" id="PS50158"/>
    </source>
</evidence>
<keyword evidence="7 14" id="KW-0863">Zinc-finger</keyword>
<dbReference type="InterPro" id="IPR004859">
    <property type="entry name" value="Xrn1_N"/>
</dbReference>
<gene>
    <name evidence="17" type="ORF">TSUD_02600</name>
</gene>
<dbReference type="Pfam" id="PF00098">
    <property type="entry name" value="zf-CCHC"/>
    <property type="match status" value="1"/>
</dbReference>
<feature type="compositionally biased region" description="Basic and acidic residues" evidence="15">
    <location>
        <begin position="500"/>
        <end position="509"/>
    </location>
</feature>
<evidence type="ECO:0000256" key="2">
    <source>
        <dbReference type="ARBA" id="ARBA00006994"/>
    </source>
</evidence>
<dbReference type="Gene3D" id="3.40.50.12390">
    <property type="match status" value="2"/>
</dbReference>
<dbReference type="Pfam" id="PF03159">
    <property type="entry name" value="XRN_N"/>
    <property type="match status" value="1"/>
</dbReference>
<evidence type="ECO:0000256" key="10">
    <source>
        <dbReference type="ARBA" id="ARBA00022839"/>
    </source>
</evidence>
<evidence type="ECO:0000256" key="12">
    <source>
        <dbReference type="ARBA" id="ARBA00023242"/>
    </source>
</evidence>
<evidence type="ECO:0000313" key="18">
    <source>
        <dbReference type="Proteomes" id="UP000242715"/>
    </source>
</evidence>
<dbReference type="InterPro" id="IPR001878">
    <property type="entry name" value="Znf_CCHC"/>
</dbReference>
<reference evidence="18" key="1">
    <citation type="journal article" date="2017" name="Front. Plant Sci.">
        <title>Climate Clever Clovers: New Paradigm to Reduce the Environmental Footprint of Ruminants by Breeding Low Methanogenic Forages Utilizing Haplotype Variation.</title>
        <authorList>
            <person name="Kaur P."/>
            <person name="Appels R."/>
            <person name="Bayer P.E."/>
            <person name="Keeble-Gagnere G."/>
            <person name="Wang J."/>
            <person name="Hirakawa H."/>
            <person name="Shirasawa K."/>
            <person name="Vercoe P."/>
            <person name="Stefanova K."/>
            <person name="Durmic Z."/>
            <person name="Nichols P."/>
            <person name="Revell C."/>
            <person name="Isobe S.N."/>
            <person name="Edwards D."/>
            <person name="Erskine W."/>
        </authorList>
    </citation>
    <scope>NUCLEOTIDE SEQUENCE [LARGE SCALE GENOMIC DNA]</scope>
    <source>
        <strain evidence="18">cv. Daliak</strain>
    </source>
</reference>
<dbReference type="AlphaFoldDB" id="A0A2Z6M674"/>
<dbReference type="Pfam" id="PF17846">
    <property type="entry name" value="XRN_M"/>
    <property type="match status" value="2"/>
</dbReference>
<feature type="compositionally biased region" description="Polar residues" evidence="15">
    <location>
        <begin position="991"/>
        <end position="1008"/>
    </location>
</feature>